<dbReference type="AlphaFoldDB" id="A0A9W6FWD9"/>
<organism evidence="1 2">
    <name type="scientific">Desulforhabdus amnigena</name>
    <dbReference type="NCBI Taxonomy" id="40218"/>
    <lineage>
        <taxon>Bacteria</taxon>
        <taxon>Pseudomonadati</taxon>
        <taxon>Thermodesulfobacteriota</taxon>
        <taxon>Syntrophobacteria</taxon>
        <taxon>Syntrophobacterales</taxon>
        <taxon>Syntrophobacteraceae</taxon>
        <taxon>Desulforhabdus</taxon>
    </lineage>
</organism>
<name>A0A9W6FWD9_9BACT</name>
<dbReference type="Proteomes" id="UP001144372">
    <property type="component" value="Unassembled WGS sequence"/>
</dbReference>
<proteinExistence type="predicted"/>
<evidence type="ECO:0000313" key="1">
    <source>
        <dbReference type="EMBL" id="GLI36047.1"/>
    </source>
</evidence>
<gene>
    <name evidence="1" type="ORF">DAMNIGENAA_34800</name>
</gene>
<keyword evidence="2" id="KW-1185">Reference proteome</keyword>
<dbReference type="EMBL" id="BSDR01000001">
    <property type="protein sequence ID" value="GLI36047.1"/>
    <property type="molecule type" value="Genomic_DNA"/>
</dbReference>
<accession>A0A9W6FWD9</accession>
<comment type="caution">
    <text evidence="1">The sequence shown here is derived from an EMBL/GenBank/DDBJ whole genome shotgun (WGS) entry which is preliminary data.</text>
</comment>
<reference evidence="1" key="1">
    <citation type="submission" date="2022-12" db="EMBL/GenBank/DDBJ databases">
        <title>Reference genome sequencing for broad-spectrum identification of bacterial and archaeal isolates by mass spectrometry.</title>
        <authorList>
            <person name="Sekiguchi Y."/>
            <person name="Tourlousse D.M."/>
        </authorList>
    </citation>
    <scope>NUCLEOTIDE SEQUENCE</scope>
    <source>
        <strain evidence="1">ASRB1</strain>
    </source>
</reference>
<sequence length="133" mass="16106">MAEIIEFGRRAQDLKSVKDTSLRQRKIEALRKIFQCTRCMMKCAKCGAQIESDWQDPQKYATPYPFCRNCHEEYEEYKERASGRGGAPRYYWHNEAWMEVWGSWLEHQQWLDQYRQSKEFLQLLEEADELLKQ</sequence>
<protein>
    <submittedName>
        <fullName evidence="1">Uncharacterized protein</fullName>
    </submittedName>
</protein>
<dbReference type="RefSeq" id="WP_281796207.1">
    <property type="nucleotide sequence ID" value="NZ_BSDR01000001.1"/>
</dbReference>
<evidence type="ECO:0000313" key="2">
    <source>
        <dbReference type="Proteomes" id="UP001144372"/>
    </source>
</evidence>